<dbReference type="EMBL" id="CP000774">
    <property type="protein sequence ID" value="ABS62071.1"/>
    <property type="molecule type" value="Genomic_DNA"/>
</dbReference>
<proteinExistence type="predicted"/>
<sequence length="292" mass="32890">MISGMEEARFGVAHLDRVALHYAEMGPEDGPLVILLHGFPDSCIGWRHQMPALAKAGFRVIAPDQRGYGVSGKPRGVKAYDLDELAEDIVALATHFGETRLRVVGHDWGAGVAWWLCSTRGEAMEKAAMINAPHPAIWKDAMYKDKAQRKKSRYVKAFRLRVLPEMMIRRKNFSALVEALKGSARPGAFDEAEFDAYRKAWREPKAITSMVHWYRALLKKKLPAKPAPIATPVLLIWGEKDEFADVSLAKRSIALCERGGTLFFAEGTHWVHREEPQPINDMLITFLRSDQE</sequence>
<evidence type="ECO:0000313" key="4">
    <source>
        <dbReference type="Proteomes" id="UP000006377"/>
    </source>
</evidence>
<gene>
    <name evidence="3" type="ordered locus">Plav_0448</name>
</gene>
<dbReference type="HOGENOM" id="CLU_020336_7_3_5"/>
<dbReference type="PRINTS" id="PR00412">
    <property type="entry name" value="EPOXHYDRLASE"/>
</dbReference>
<name>A7HQ88_PARL1</name>
<dbReference type="InterPro" id="IPR000639">
    <property type="entry name" value="Epox_hydrolase-like"/>
</dbReference>
<dbReference type="AlphaFoldDB" id="A7HQ88"/>
<dbReference type="RefSeq" id="WP_011995362.1">
    <property type="nucleotide sequence ID" value="NC_009719.1"/>
</dbReference>
<dbReference type="KEGG" id="pla:Plav_0448"/>
<keyword evidence="1 3" id="KW-0378">Hydrolase</keyword>
<dbReference type="PRINTS" id="PR00111">
    <property type="entry name" value="ABHYDROLASE"/>
</dbReference>
<dbReference type="OrthoDB" id="9804723at2"/>
<protein>
    <submittedName>
        <fullName evidence="3">Alpha/beta hydrolase fold</fullName>
    </submittedName>
</protein>
<dbReference type="STRING" id="402881.Plav_0448"/>
<dbReference type="GO" id="GO:0016787">
    <property type="term" value="F:hydrolase activity"/>
    <property type="evidence" value="ECO:0007669"/>
    <property type="project" value="UniProtKB-KW"/>
</dbReference>
<dbReference type="Pfam" id="PF00561">
    <property type="entry name" value="Abhydrolase_1"/>
    <property type="match status" value="1"/>
</dbReference>
<evidence type="ECO:0000259" key="2">
    <source>
        <dbReference type="Pfam" id="PF00561"/>
    </source>
</evidence>
<dbReference type="eggNOG" id="COG2267">
    <property type="taxonomic scope" value="Bacteria"/>
</dbReference>
<dbReference type="ESTHER" id="parl1-a7hq88">
    <property type="family name" value="Epoxide_hydrolase"/>
</dbReference>
<keyword evidence="4" id="KW-1185">Reference proteome</keyword>
<organism evidence="3 4">
    <name type="scientific">Parvibaculum lavamentivorans (strain DS-1 / DSM 13023 / NCIMB 13966)</name>
    <dbReference type="NCBI Taxonomy" id="402881"/>
    <lineage>
        <taxon>Bacteria</taxon>
        <taxon>Pseudomonadati</taxon>
        <taxon>Pseudomonadota</taxon>
        <taxon>Alphaproteobacteria</taxon>
        <taxon>Hyphomicrobiales</taxon>
        <taxon>Parvibaculaceae</taxon>
        <taxon>Parvibaculum</taxon>
    </lineage>
</organism>
<feature type="domain" description="AB hydrolase-1" evidence="2">
    <location>
        <begin position="31"/>
        <end position="276"/>
    </location>
</feature>
<accession>A7HQ88</accession>
<dbReference type="PANTHER" id="PTHR43329">
    <property type="entry name" value="EPOXIDE HYDROLASE"/>
    <property type="match status" value="1"/>
</dbReference>
<reference evidence="3 4" key="1">
    <citation type="journal article" date="2011" name="Stand. Genomic Sci.">
        <title>Complete genome sequence of Parvibaculum lavamentivorans type strain (DS-1(T)).</title>
        <authorList>
            <person name="Schleheck D."/>
            <person name="Weiss M."/>
            <person name="Pitluck S."/>
            <person name="Bruce D."/>
            <person name="Land M.L."/>
            <person name="Han S."/>
            <person name="Saunders E."/>
            <person name="Tapia R."/>
            <person name="Detter C."/>
            <person name="Brettin T."/>
            <person name="Han J."/>
            <person name="Woyke T."/>
            <person name="Goodwin L."/>
            <person name="Pennacchio L."/>
            <person name="Nolan M."/>
            <person name="Cook A.M."/>
            <person name="Kjelleberg S."/>
            <person name="Thomas T."/>
        </authorList>
    </citation>
    <scope>NUCLEOTIDE SEQUENCE [LARGE SCALE GENOMIC DNA]</scope>
    <source>
        <strain evidence="4">DS-1 / DSM 13023 / NCIMB 13966</strain>
    </source>
</reference>
<dbReference type="InterPro" id="IPR029058">
    <property type="entry name" value="AB_hydrolase_fold"/>
</dbReference>
<dbReference type="Gene3D" id="3.40.50.1820">
    <property type="entry name" value="alpha/beta hydrolase"/>
    <property type="match status" value="1"/>
</dbReference>
<dbReference type="SUPFAM" id="SSF53474">
    <property type="entry name" value="alpha/beta-Hydrolases"/>
    <property type="match status" value="1"/>
</dbReference>
<dbReference type="Proteomes" id="UP000006377">
    <property type="component" value="Chromosome"/>
</dbReference>
<dbReference type="InterPro" id="IPR000073">
    <property type="entry name" value="AB_hydrolase_1"/>
</dbReference>
<evidence type="ECO:0000256" key="1">
    <source>
        <dbReference type="ARBA" id="ARBA00022801"/>
    </source>
</evidence>
<evidence type="ECO:0000313" key="3">
    <source>
        <dbReference type="EMBL" id="ABS62071.1"/>
    </source>
</evidence>